<evidence type="ECO:0000313" key="3">
    <source>
        <dbReference type="Proteomes" id="UP000242175"/>
    </source>
</evidence>
<dbReference type="InterPro" id="IPR001036">
    <property type="entry name" value="Acrflvin-R"/>
</dbReference>
<dbReference type="RefSeq" id="WP_089072621.1">
    <property type="nucleotide sequence ID" value="NZ_CP022355.1"/>
</dbReference>
<evidence type="ECO:0000256" key="1">
    <source>
        <dbReference type="SAM" id="Phobius"/>
    </source>
</evidence>
<dbReference type="Gene3D" id="3.30.70.1320">
    <property type="entry name" value="Multidrug efflux transporter AcrB pore domain like"/>
    <property type="match status" value="1"/>
</dbReference>
<dbReference type="Pfam" id="PF00873">
    <property type="entry name" value="ACR_tran"/>
    <property type="match status" value="1"/>
</dbReference>
<dbReference type="PANTHER" id="PTHR32063">
    <property type="match status" value="1"/>
</dbReference>
<keyword evidence="1" id="KW-1133">Transmembrane helix</keyword>
<dbReference type="OrthoDB" id="9757904at2"/>
<dbReference type="PANTHER" id="PTHR32063:SF23">
    <property type="entry name" value="HAE1 FAMILY EFFLLUX PUMP PERMEASE COMPONENT"/>
    <property type="match status" value="1"/>
</dbReference>
<evidence type="ECO:0000313" key="2">
    <source>
        <dbReference type="EMBL" id="ASK77711.1"/>
    </source>
</evidence>
<dbReference type="InterPro" id="IPR027463">
    <property type="entry name" value="AcrB_DN_DC_subdom"/>
</dbReference>
<keyword evidence="1" id="KW-0812">Transmembrane</keyword>
<dbReference type="Gene3D" id="1.20.1640.10">
    <property type="entry name" value="Multidrug efflux transporter AcrB transmembrane domain"/>
    <property type="match status" value="2"/>
</dbReference>
<dbReference type="AlphaFoldDB" id="A0A220VBQ4"/>
<feature type="transmembrane region" description="Helical" evidence="1">
    <location>
        <begin position="470"/>
        <end position="488"/>
    </location>
</feature>
<feature type="transmembrane region" description="Helical" evidence="1">
    <location>
        <begin position="342"/>
        <end position="360"/>
    </location>
</feature>
<dbReference type="PRINTS" id="PR00702">
    <property type="entry name" value="ACRIFLAVINRP"/>
</dbReference>
<feature type="transmembrane region" description="Helical" evidence="1">
    <location>
        <begin position="393"/>
        <end position="418"/>
    </location>
</feature>
<name>A0A220VBQ4_9GAMM</name>
<reference evidence="2 3" key="1">
    <citation type="journal article" date="2016" name="Int. J. Syst. Evol. Microbiol.">
        <title>Paraphotobacterium marinum gen. nov., sp. nov., a member of the family Vibrionaceae, isolated from surface seawater.</title>
        <authorList>
            <person name="Huang Z."/>
            <person name="Dong C."/>
            <person name="Shao Z."/>
        </authorList>
    </citation>
    <scope>NUCLEOTIDE SEQUENCE [LARGE SCALE GENOMIC DNA]</scope>
    <source>
        <strain evidence="2 3">NSCS20N07D</strain>
    </source>
</reference>
<dbReference type="Gene3D" id="3.30.2090.10">
    <property type="entry name" value="Multidrug efflux transporter AcrB TolC docking domain, DN and DC subdomains"/>
    <property type="match status" value="1"/>
</dbReference>
<sequence length="604" mass="66691">MKLPEICIKHPVFATVLSLLILLVGVFSYNKLETNLYPSYNTKSATVSASISGASAKYLSDNVAVPLINAAKSLPDIKNLVSDCQQGSCKLTINFKDSVDYVSVINKLRSNIDAQMDNMPSTLIDKPTVSDDTGSSGSQPDYYIQINYDPQKYKPSQVKDYLNNNIRNELLRIDGVGALWIQGADDNNARVWLNPNKMSDLNVTPGDVTLALQTATTDVNAGKIYGKDRSYAIVPENTVDNINAIKNLTIKIDDNKNPIRINDVADVALAPSSNIPQIMRTNGKRTLLMQILHRDSANPIKVGHDIDKFVNVTLKKQLPDGISAQLIYNQGTYINKIINKSYETLIVAIILVAAIIYIFMGSLRISIIPIITIPVCIIGTFAFMELMGFSINILSLLAIILAIGLVVDDAIVVVENCFRYKERGLSAYESAIKGSNEIILPIVSMTLTLAIVFIPIAITEGISAALFKQFAFTLAFSVIISGFIALTLSPMMCSKLLTVNSQSNWYKKFNVQFENLTKQYVALLKKCIDKFKISFTGMIVIFILGVIVYHYMPKQLLPTEDLGVIYSSAITPPSGAGRNYNLKYSPQLENLIKKIKTLKLTCFF</sequence>
<organism evidence="2 3">
    <name type="scientific">Paraphotobacterium marinum</name>
    <dbReference type="NCBI Taxonomy" id="1755811"/>
    <lineage>
        <taxon>Bacteria</taxon>
        <taxon>Pseudomonadati</taxon>
        <taxon>Pseudomonadota</taxon>
        <taxon>Gammaproteobacteria</taxon>
        <taxon>Vibrionales</taxon>
        <taxon>Vibrionaceae</taxon>
        <taxon>Paraphotobacterium</taxon>
    </lineage>
</organism>
<keyword evidence="3" id="KW-1185">Reference proteome</keyword>
<dbReference type="Proteomes" id="UP000242175">
    <property type="component" value="Chromosome large"/>
</dbReference>
<dbReference type="SUPFAM" id="SSF82714">
    <property type="entry name" value="Multidrug efflux transporter AcrB TolC docking domain, DN and DC subdomains"/>
    <property type="match status" value="1"/>
</dbReference>
<dbReference type="GO" id="GO:0005886">
    <property type="term" value="C:plasma membrane"/>
    <property type="evidence" value="ECO:0007669"/>
    <property type="project" value="TreeGrafter"/>
</dbReference>
<feature type="transmembrane region" description="Helical" evidence="1">
    <location>
        <begin position="367"/>
        <end position="387"/>
    </location>
</feature>
<feature type="transmembrane region" description="Helical" evidence="1">
    <location>
        <begin position="438"/>
        <end position="458"/>
    </location>
</feature>
<dbReference type="EMBL" id="CP022355">
    <property type="protein sequence ID" value="ASK77711.1"/>
    <property type="molecule type" value="Genomic_DNA"/>
</dbReference>
<protein>
    <recommendedName>
        <fullName evidence="4">Acriflavin resistance protein</fullName>
    </recommendedName>
</protein>
<evidence type="ECO:0008006" key="4">
    <source>
        <dbReference type="Google" id="ProtNLM"/>
    </source>
</evidence>
<dbReference type="SUPFAM" id="SSF82866">
    <property type="entry name" value="Multidrug efflux transporter AcrB transmembrane domain"/>
    <property type="match status" value="1"/>
</dbReference>
<gene>
    <name evidence="2" type="ORF">CF386_00715</name>
</gene>
<feature type="transmembrane region" description="Helical" evidence="1">
    <location>
        <begin position="533"/>
        <end position="552"/>
    </location>
</feature>
<dbReference type="SUPFAM" id="SSF82693">
    <property type="entry name" value="Multidrug efflux transporter AcrB pore domain, PN1, PN2, PC1 and PC2 subdomains"/>
    <property type="match status" value="2"/>
</dbReference>
<dbReference type="KEGG" id="pmai:CF386_00715"/>
<dbReference type="Gene3D" id="3.30.70.1430">
    <property type="entry name" value="Multidrug efflux transporter AcrB pore domain"/>
    <property type="match status" value="2"/>
</dbReference>
<accession>A0A220VBQ4</accession>
<dbReference type="GO" id="GO:0042910">
    <property type="term" value="F:xenobiotic transmembrane transporter activity"/>
    <property type="evidence" value="ECO:0007669"/>
    <property type="project" value="TreeGrafter"/>
</dbReference>
<keyword evidence="1" id="KW-0472">Membrane</keyword>
<proteinExistence type="predicted"/>